<dbReference type="SMART" id="SM00382">
    <property type="entry name" value="AAA"/>
    <property type="match status" value="1"/>
</dbReference>
<protein>
    <submittedName>
        <fullName evidence="5">ABC transporter ATP-binding protein</fullName>
    </submittedName>
</protein>
<proteinExistence type="predicted"/>
<dbReference type="Pfam" id="PF00005">
    <property type="entry name" value="ABC_tran"/>
    <property type="match status" value="1"/>
</dbReference>
<keyword evidence="3 5" id="KW-0067">ATP-binding</keyword>
<keyword evidence="1" id="KW-0813">Transport</keyword>
<reference evidence="5" key="2">
    <citation type="submission" date="2021-04" db="EMBL/GenBank/DDBJ databases">
        <authorList>
            <person name="Gilroy R."/>
        </authorList>
    </citation>
    <scope>NUCLEOTIDE SEQUENCE</scope>
    <source>
        <strain evidence="5">ChiBcec16_6824</strain>
    </source>
</reference>
<evidence type="ECO:0000259" key="4">
    <source>
        <dbReference type="PROSITE" id="PS50893"/>
    </source>
</evidence>
<dbReference type="AlphaFoldDB" id="A0A9D1Y7L9"/>
<name>A0A9D1Y7L9_9FIRM</name>
<evidence type="ECO:0000313" key="5">
    <source>
        <dbReference type="EMBL" id="HIY21149.1"/>
    </source>
</evidence>
<evidence type="ECO:0000256" key="1">
    <source>
        <dbReference type="ARBA" id="ARBA00022448"/>
    </source>
</evidence>
<evidence type="ECO:0000256" key="2">
    <source>
        <dbReference type="ARBA" id="ARBA00022741"/>
    </source>
</evidence>
<dbReference type="EMBL" id="DXDX01000079">
    <property type="protein sequence ID" value="HIY21149.1"/>
    <property type="molecule type" value="Genomic_DNA"/>
</dbReference>
<dbReference type="InterPro" id="IPR027417">
    <property type="entry name" value="P-loop_NTPase"/>
</dbReference>
<dbReference type="Gene3D" id="3.40.50.300">
    <property type="entry name" value="P-loop containing nucleotide triphosphate hydrolases"/>
    <property type="match status" value="1"/>
</dbReference>
<sequence>MKNDNAIEIRHLTKEYRSFCLEDINLMVPKGTILGLIGENGAGKSTTIKCILNLVRCNGGEIQVLGLDHRAQEREVKARTAVVFDECPFHETLTPAMVGKVLSGACPDWDEARYAALLREFELPEDKIVKEFSRGMKMKLSIAAALARNPQVLLLDEATSGLDPVARDSILEKLMDFVSDGERSVLLSSHITSDLEKAADYVAYLHKGKLLLQGEKDELLADFGRLACTHAELDGVDSAFLVGVRKSQFQCEALIRRKREFQRLYPKLAVDPVDLEDIMVFTVRGEEA</sequence>
<dbReference type="GO" id="GO:0005524">
    <property type="term" value="F:ATP binding"/>
    <property type="evidence" value="ECO:0007669"/>
    <property type="project" value="UniProtKB-KW"/>
</dbReference>
<dbReference type="GO" id="GO:0016887">
    <property type="term" value="F:ATP hydrolysis activity"/>
    <property type="evidence" value="ECO:0007669"/>
    <property type="project" value="InterPro"/>
</dbReference>
<keyword evidence="2" id="KW-0547">Nucleotide-binding</keyword>
<reference evidence="5" key="1">
    <citation type="journal article" date="2021" name="PeerJ">
        <title>Extensive microbial diversity within the chicken gut microbiome revealed by metagenomics and culture.</title>
        <authorList>
            <person name="Gilroy R."/>
            <person name="Ravi A."/>
            <person name="Getino M."/>
            <person name="Pursley I."/>
            <person name="Horton D.L."/>
            <person name="Alikhan N.F."/>
            <person name="Baker D."/>
            <person name="Gharbi K."/>
            <person name="Hall N."/>
            <person name="Watson M."/>
            <person name="Adriaenssens E.M."/>
            <person name="Foster-Nyarko E."/>
            <person name="Jarju S."/>
            <person name="Secka A."/>
            <person name="Antonio M."/>
            <person name="Oren A."/>
            <person name="Chaudhuri R.R."/>
            <person name="La Ragione R."/>
            <person name="Hildebrand F."/>
            <person name="Pallen M.J."/>
        </authorList>
    </citation>
    <scope>NUCLEOTIDE SEQUENCE</scope>
    <source>
        <strain evidence="5">ChiBcec16_6824</strain>
    </source>
</reference>
<dbReference type="SUPFAM" id="SSF52540">
    <property type="entry name" value="P-loop containing nucleoside triphosphate hydrolases"/>
    <property type="match status" value="1"/>
</dbReference>
<evidence type="ECO:0000313" key="6">
    <source>
        <dbReference type="Proteomes" id="UP000823868"/>
    </source>
</evidence>
<dbReference type="PANTHER" id="PTHR42939">
    <property type="entry name" value="ABC TRANSPORTER ATP-BINDING PROTEIN ALBC-RELATED"/>
    <property type="match status" value="1"/>
</dbReference>
<comment type="caution">
    <text evidence="5">The sequence shown here is derived from an EMBL/GenBank/DDBJ whole genome shotgun (WGS) entry which is preliminary data.</text>
</comment>
<gene>
    <name evidence="5" type="ORF">H9841_04500</name>
</gene>
<dbReference type="InterPro" id="IPR003439">
    <property type="entry name" value="ABC_transporter-like_ATP-bd"/>
</dbReference>
<dbReference type="PROSITE" id="PS50893">
    <property type="entry name" value="ABC_TRANSPORTER_2"/>
    <property type="match status" value="1"/>
</dbReference>
<accession>A0A9D1Y7L9</accession>
<dbReference type="Proteomes" id="UP000823868">
    <property type="component" value="Unassembled WGS sequence"/>
</dbReference>
<organism evidence="5 6">
    <name type="scientific">Candidatus Flavonifractor merdigallinarum</name>
    <dbReference type="NCBI Taxonomy" id="2838589"/>
    <lineage>
        <taxon>Bacteria</taxon>
        <taxon>Bacillati</taxon>
        <taxon>Bacillota</taxon>
        <taxon>Clostridia</taxon>
        <taxon>Eubacteriales</taxon>
        <taxon>Oscillospiraceae</taxon>
        <taxon>Flavonifractor</taxon>
    </lineage>
</organism>
<feature type="domain" description="ABC transporter" evidence="4">
    <location>
        <begin position="1"/>
        <end position="232"/>
    </location>
</feature>
<dbReference type="CDD" id="cd03230">
    <property type="entry name" value="ABC_DR_subfamily_A"/>
    <property type="match status" value="1"/>
</dbReference>
<dbReference type="InterPro" id="IPR003593">
    <property type="entry name" value="AAA+_ATPase"/>
</dbReference>
<evidence type="ECO:0000256" key="3">
    <source>
        <dbReference type="ARBA" id="ARBA00022840"/>
    </source>
</evidence>
<dbReference type="InterPro" id="IPR051782">
    <property type="entry name" value="ABC_Transporter_VariousFunc"/>
</dbReference>
<dbReference type="PANTHER" id="PTHR42939:SF3">
    <property type="entry name" value="ABC TRANSPORTER ATP-BINDING COMPONENT"/>
    <property type="match status" value="1"/>
</dbReference>